<keyword evidence="9" id="KW-0460">Magnesium</keyword>
<dbReference type="Gene3D" id="3.40.1360.10">
    <property type="match status" value="1"/>
</dbReference>
<keyword evidence="8 11" id="KW-0378">Hydrolase</keyword>
<dbReference type="GO" id="GO:0005737">
    <property type="term" value="C:cytoplasm"/>
    <property type="evidence" value="ECO:0007669"/>
    <property type="project" value="UniProtKB-SubCell"/>
</dbReference>
<dbReference type="InterPro" id="IPR004466">
    <property type="entry name" value="RNase_M5"/>
</dbReference>
<dbReference type="InterPro" id="IPR025156">
    <property type="entry name" value="RNase_M5_C"/>
</dbReference>
<dbReference type="Pfam" id="PF13331">
    <property type="entry name" value="DUF4093"/>
    <property type="match status" value="1"/>
</dbReference>
<dbReference type="NCBIfam" id="TIGR00334">
    <property type="entry name" value="5S_RNA_mat_M5"/>
    <property type="match status" value="1"/>
</dbReference>
<dbReference type="PANTHER" id="PTHR39156:SF2">
    <property type="entry name" value="DNA PRIMASE (BACTERIAL TYPE) AND SMALL PRIMASE-LIKE PROTEINS"/>
    <property type="match status" value="1"/>
</dbReference>
<evidence type="ECO:0000256" key="1">
    <source>
        <dbReference type="ARBA" id="ARBA00022490"/>
    </source>
</evidence>
<keyword evidence="7 11" id="KW-0255">Endonuclease</keyword>
<comment type="catalytic activity">
    <reaction evidence="11">
        <text>Endonucleolytic cleavage of RNA, removing 21 and 42 nucleotides, respectively, from the 5'- and 3'-termini of a 5S-rRNA precursor.</text>
        <dbReference type="EC" id="3.1.26.8"/>
    </reaction>
</comment>
<dbReference type="GO" id="GO:0043822">
    <property type="term" value="F:ribonuclease M5 activity"/>
    <property type="evidence" value="ECO:0007669"/>
    <property type="project" value="UniProtKB-UniRule"/>
</dbReference>
<evidence type="ECO:0000256" key="5">
    <source>
        <dbReference type="ARBA" id="ARBA00022723"/>
    </source>
</evidence>
<dbReference type="Proteomes" id="UP000539953">
    <property type="component" value="Unassembled WGS sequence"/>
</dbReference>
<evidence type="ECO:0000256" key="2">
    <source>
        <dbReference type="ARBA" id="ARBA00022517"/>
    </source>
</evidence>
<evidence type="ECO:0000259" key="13">
    <source>
        <dbReference type="PROSITE" id="PS50880"/>
    </source>
</evidence>
<dbReference type="EMBL" id="JACHHK010000005">
    <property type="protein sequence ID" value="MBB5183384.1"/>
    <property type="molecule type" value="Genomic_DNA"/>
</dbReference>
<dbReference type="EC" id="3.1.26.8" evidence="11 12"/>
<dbReference type="InterPro" id="IPR006171">
    <property type="entry name" value="TOPRIM_dom"/>
</dbReference>
<evidence type="ECO:0000256" key="4">
    <source>
        <dbReference type="ARBA" id="ARBA00022722"/>
    </source>
</evidence>
<dbReference type="HAMAP" id="MF_01469">
    <property type="entry name" value="RNase_M5"/>
    <property type="match status" value="1"/>
</dbReference>
<evidence type="ECO:0000256" key="9">
    <source>
        <dbReference type="ARBA" id="ARBA00022842"/>
    </source>
</evidence>
<keyword evidence="1 11" id="KW-0963">Cytoplasm</keyword>
<dbReference type="CDD" id="cd01027">
    <property type="entry name" value="TOPRIM_RNase_M5_like"/>
    <property type="match status" value="1"/>
</dbReference>
<dbReference type="GO" id="GO:0019843">
    <property type="term" value="F:rRNA binding"/>
    <property type="evidence" value="ECO:0007669"/>
    <property type="project" value="UniProtKB-KW"/>
</dbReference>
<keyword evidence="2 11" id="KW-0690">Ribosome biogenesis</keyword>
<protein>
    <recommendedName>
        <fullName evidence="11 12">Ribonuclease M5</fullName>
        <ecNumber evidence="11 12">3.1.26.8</ecNumber>
    </recommendedName>
    <alternativeName>
        <fullName evidence="11">RNase M5</fullName>
    </alternativeName>
    <alternativeName>
        <fullName evidence="11">Ribosomal RNA terminal maturase M5</fullName>
    </alternativeName>
</protein>
<feature type="domain" description="Toprim" evidence="13">
    <location>
        <begin position="5"/>
        <end position="91"/>
    </location>
</feature>
<keyword evidence="6 11" id="KW-0699">rRNA-binding</keyword>
<evidence type="ECO:0000256" key="12">
    <source>
        <dbReference type="NCBIfam" id="TIGR00334"/>
    </source>
</evidence>
<reference evidence="14 15" key="1">
    <citation type="submission" date="2020-08" db="EMBL/GenBank/DDBJ databases">
        <title>Genomic Encyclopedia of Type Strains, Phase IV (KMG-IV): sequencing the most valuable type-strain genomes for metagenomic binning, comparative biology and taxonomic classification.</title>
        <authorList>
            <person name="Goeker M."/>
        </authorList>
    </citation>
    <scope>NUCLEOTIDE SEQUENCE [LARGE SCALE GENOMIC DNA]</scope>
    <source>
        <strain evidence="14 15">DSM 25799</strain>
    </source>
</reference>
<comment type="similarity">
    <text evidence="11">Belongs to the ribonuclease M5 family.</text>
</comment>
<evidence type="ECO:0000256" key="3">
    <source>
        <dbReference type="ARBA" id="ARBA00022552"/>
    </source>
</evidence>
<evidence type="ECO:0000256" key="11">
    <source>
        <dbReference type="HAMAP-Rule" id="MF_01469"/>
    </source>
</evidence>
<dbReference type="GO" id="GO:0046872">
    <property type="term" value="F:metal ion binding"/>
    <property type="evidence" value="ECO:0007669"/>
    <property type="project" value="UniProtKB-KW"/>
</dbReference>
<evidence type="ECO:0000313" key="14">
    <source>
        <dbReference type="EMBL" id="MBB5183384.1"/>
    </source>
</evidence>
<keyword evidence="4 11" id="KW-0540">Nuclease</keyword>
<evidence type="ECO:0000313" key="15">
    <source>
        <dbReference type="Proteomes" id="UP000539953"/>
    </source>
</evidence>
<gene>
    <name evidence="11" type="primary">rnmV</name>
    <name evidence="14" type="ORF">HNQ47_001406</name>
</gene>
<dbReference type="SUPFAM" id="SSF110455">
    <property type="entry name" value="Toprim domain"/>
    <property type="match status" value="1"/>
</dbReference>
<organism evidence="14 15">
    <name type="scientific">Catenisphaera adipataccumulans</name>
    <dbReference type="NCBI Taxonomy" id="700500"/>
    <lineage>
        <taxon>Bacteria</taxon>
        <taxon>Bacillati</taxon>
        <taxon>Bacillota</taxon>
        <taxon>Erysipelotrichia</taxon>
        <taxon>Erysipelotrichales</taxon>
        <taxon>Erysipelotrichaceae</taxon>
        <taxon>Catenisphaera</taxon>
    </lineage>
</organism>
<keyword evidence="15" id="KW-1185">Reference proteome</keyword>
<dbReference type="SMART" id="SM00493">
    <property type="entry name" value="TOPRIM"/>
    <property type="match status" value="1"/>
</dbReference>
<name>A0A7W8FV91_9FIRM</name>
<comment type="subcellular location">
    <subcellularLocation>
        <location evidence="11">Cytoplasm</location>
    </subcellularLocation>
</comment>
<dbReference type="InterPro" id="IPR034141">
    <property type="entry name" value="TOPRIM_RNase_M5-like"/>
</dbReference>
<dbReference type="AlphaFoldDB" id="A0A7W8FV91"/>
<accession>A0A7W8FV91</accession>
<keyword evidence="5" id="KW-0479">Metal-binding</keyword>
<dbReference type="PROSITE" id="PS50880">
    <property type="entry name" value="TOPRIM"/>
    <property type="match status" value="1"/>
</dbReference>
<comment type="function">
    <text evidence="11">Required for correct processing of both the 5' and 3' ends of 5S rRNA precursor. Cleaves both sides of a double-stranded region yielding mature 5S rRNA in one step.</text>
</comment>
<comment type="caution">
    <text evidence="14">The sequence shown here is derived from an EMBL/GenBank/DDBJ whole genome shotgun (WGS) entry which is preliminary data.</text>
</comment>
<sequence length="188" mass="21264">MRTIKEIIVVEGRNDTNTLQRWFDCDTIETGGDRIDPETITRIRQAQKTRGVIIFTDPDSPGEHIRRWINDQVPGCKQAFIEKAKARTEKKVGVEHAGKEDLEEALSHCVTFTDRGETITYAQFLDSGCIGRKALRFAVCETFHIGPCNAKTCFKRLNQMGITPDQLEKAVSQYAGNCDSQKNKRNSK</sequence>
<proteinExistence type="inferred from homology"/>
<dbReference type="RefSeq" id="WP_183328678.1">
    <property type="nucleotide sequence ID" value="NZ_JACHHK010000005.1"/>
</dbReference>
<dbReference type="PANTHER" id="PTHR39156">
    <property type="entry name" value="RIBONUCLEASE M5"/>
    <property type="match status" value="1"/>
</dbReference>
<evidence type="ECO:0000256" key="6">
    <source>
        <dbReference type="ARBA" id="ARBA00022730"/>
    </source>
</evidence>
<dbReference type="GO" id="GO:0006364">
    <property type="term" value="P:rRNA processing"/>
    <property type="evidence" value="ECO:0007669"/>
    <property type="project" value="UniProtKB-UniRule"/>
</dbReference>
<keyword evidence="10 11" id="KW-0694">RNA-binding</keyword>
<dbReference type="Pfam" id="PF01751">
    <property type="entry name" value="Toprim"/>
    <property type="match status" value="1"/>
</dbReference>
<evidence type="ECO:0000256" key="10">
    <source>
        <dbReference type="ARBA" id="ARBA00022884"/>
    </source>
</evidence>
<evidence type="ECO:0000256" key="7">
    <source>
        <dbReference type="ARBA" id="ARBA00022759"/>
    </source>
</evidence>
<keyword evidence="3 11" id="KW-0698">rRNA processing</keyword>
<dbReference type="FunFam" id="3.40.1360.10:FF:000006">
    <property type="entry name" value="Ribonuclease M5"/>
    <property type="match status" value="1"/>
</dbReference>
<evidence type="ECO:0000256" key="8">
    <source>
        <dbReference type="ARBA" id="ARBA00022801"/>
    </source>
</evidence>